<proteinExistence type="inferred from homology"/>
<evidence type="ECO:0000259" key="5">
    <source>
        <dbReference type="Pfam" id="PF03330"/>
    </source>
</evidence>
<dbReference type="Gene3D" id="2.40.40.10">
    <property type="entry name" value="RlpA-like domain"/>
    <property type="match status" value="1"/>
</dbReference>
<name>A0A975GN30_9BACT</name>
<dbReference type="GO" id="GO:0008932">
    <property type="term" value="F:lytic endotransglycosylase activity"/>
    <property type="evidence" value="ECO:0007669"/>
    <property type="project" value="UniProtKB-UniRule"/>
</dbReference>
<dbReference type="RefSeq" id="WP_207682709.1">
    <property type="nucleotide sequence ID" value="NZ_CP061800.1"/>
</dbReference>
<dbReference type="InterPro" id="IPR012997">
    <property type="entry name" value="RplA"/>
</dbReference>
<dbReference type="AlphaFoldDB" id="A0A975GN30"/>
<dbReference type="GO" id="GO:0000270">
    <property type="term" value="P:peptidoglycan metabolic process"/>
    <property type="evidence" value="ECO:0007669"/>
    <property type="project" value="UniProtKB-UniRule"/>
</dbReference>
<dbReference type="PANTHER" id="PTHR34183:SF1">
    <property type="entry name" value="ENDOLYTIC PEPTIDOGLYCAN TRANSGLYCOSYLASE RLPA"/>
    <property type="match status" value="1"/>
</dbReference>
<sequence length="125" mass="14306">MKKIIPLITVLIVWTFFFSECLAEYPKVQIGIASYYSNRFQNRLTANGERYLKNKLTAAHRFYPHGTVLRVTNLLNGKIVTVRVNDRGPFIKGRIIDLSARAAQKISMIRKGIVKVKTEVIRLGK</sequence>
<comment type="similarity">
    <text evidence="3 4">Belongs to the RlpA family.</text>
</comment>
<dbReference type="Pfam" id="PF03330">
    <property type="entry name" value="DPBB_1"/>
    <property type="match status" value="1"/>
</dbReference>
<dbReference type="EMBL" id="CP061800">
    <property type="protein sequence ID" value="QTA87581.1"/>
    <property type="molecule type" value="Genomic_DNA"/>
</dbReference>
<dbReference type="CDD" id="cd22268">
    <property type="entry name" value="DPBB_RlpA-like"/>
    <property type="match status" value="1"/>
</dbReference>
<evidence type="ECO:0000313" key="6">
    <source>
        <dbReference type="EMBL" id="QTA87581.1"/>
    </source>
</evidence>
<dbReference type="Proteomes" id="UP000663722">
    <property type="component" value="Chromosome"/>
</dbReference>
<keyword evidence="7" id="KW-1185">Reference proteome</keyword>
<evidence type="ECO:0000313" key="7">
    <source>
        <dbReference type="Proteomes" id="UP000663722"/>
    </source>
</evidence>
<dbReference type="InterPro" id="IPR034718">
    <property type="entry name" value="RlpA"/>
</dbReference>
<protein>
    <recommendedName>
        <fullName evidence="3">Probable endolytic peptidoglycan transglycosylase RlpA</fullName>
        <ecNumber evidence="3">4.2.2.-</ecNumber>
    </recommendedName>
</protein>
<dbReference type="PANTHER" id="PTHR34183">
    <property type="entry name" value="ENDOLYTIC PEPTIDOGLYCAN TRANSGLYCOSYLASE RLPA"/>
    <property type="match status" value="1"/>
</dbReference>
<evidence type="ECO:0000256" key="3">
    <source>
        <dbReference type="HAMAP-Rule" id="MF_02071"/>
    </source>
</evidence>
<dbReference type="HAMAP" id="MF_02071">
    <property type="entry name" value="RlpA"/>
    <property type="match status" value="1"/>
</dbReference>
<reference evidence="6" key="1">
    <citation type="journal article" date="2021" name="Microb. Physiol.">
        <title>Proteogenomic Insights into the Physiology of Marine, Sulfate-Reducing, Filamentous Desulfonema limicola and Desulfonema magnum.</title>
        <authorList>
            <person name="Schnaars V."/>
            <person name="Wohlbrand L."/>
            <person name="Scheve S."/>
            <person name="Hinrichs C."/>
            <person name="Reinhardt R."/>
            <person name="Rabus R."/>
        </authorList>
    </citation>
    <scope>NUCLEOTIDE SEQUENCE</scope>
    <source>
        <strain evidence="6">4be13</strain>
    </source>
</reference>
<evidence type="ECO:0000256" key="2">
    <source>
        <dbReference type="ARBA" id="ARBA00023316"/>
    </source>
</evidence>
<dbReference type="SUPFAM" id="SSF50685">
    <property type="entry name" value="Barwin-like endoglucanases"/>
    <property type="match status" value="1"/>
</dbReference>
<dbReference type="InterPro" id="IPR009009">
    <property type="entry name" value="RlpA-like_DPBB"/>
</dbReference>
<accession>A0A975GN30</accession>
<feature type="domain" description="RlpA-like protein double-psi beta-barrel" evidence="5">
    <location>
        <begin position="30"/>
        <end position="117"/>
    </location>
</feature>
<keyword evidence="2 3" id="KW-0961">Cell wall biogenesis/degradation</keyword>
<dbReference type="KEGG" id="dmm:dnm_036150"/>
<dbReference type="GO" id="GO:0071555">
    <property type="term" value="P:cell wall organization"/>
    <property type="evidence" value="ECO:0007669"/>
    <property type="project" value="UniProtKB-KW"/>
</dbReference>
<keyword evidence="1 3" id="KW-0456">Lyase</keyword>
<evidence type="ECO:0000256" key="1">
    <source>
        <dbReference type="ARBA" id="ARBA00023239"/>
    </source>
</evidence>
<dbReference type="EC" id="4.2.2.-" evidence="3"/>
<organism evidence="6 7">
    <name type="scientific">Desulfonema magnum</name>
    <dbReference type="NCBI Taxonomy" id="45655"/>
    <lineage>
        <taxon>Bacteria</taxon>
        <taxon>Pseudomonadati</taxon>
        <taxon>Thermodesulfobacteriota</taxon>
        <taxon>Desulfobacteria</taxon>
        <taxon>Desulfobacterales</taxon>
        <taxon>Desulfococcaceae</taxon>
        <taxon>Desulfonema</taxon>
    </lineage>
</organism>
<comment type="function">
    <text evidence="3">Lytic transglycosylase with a strong preference for naked glycan strands that lack stem peptides.</text>
</comment>
<dbReference type="InterPro" id="IPR036908">
    <property type="entry name" value="RlpA-like_sf"/>
</dbReference>
<gene>
    <name evidence="3" type="primary">rlpA</name>
    <name evidence="6" type="ORF">dnm_036150</name>
</gene>
<dbReference type="NCBIfam" id="TIGR00413">
    <property type="entry name" value="rlpA"/>
    <property type="match status" value="1"/>
</dbReference>
<evidence type="ECO:0000256" key="4">
    <source>
        <dbReference type="RuleBase" id="RU003495"/>
    </source>
</evidence>